<keyword evidence="3" id="KW-0408">Iron</keyword>
<evidence type="ECO:0000256" key="2">
    <source>
        <dbReference type="ARBA" id="ARBA00022723"/>
    </source>
</evidence>
<accession>A0A1P8KAW6</accession>
<dbReference type="STRING" id="1484693.RS694_11795"/>
<dbReference type="InterPro" id="IPR036909">
    <property type="entry name" value="Cyt_c-like_dom_sf"/>
</dbReference>
<dbReference type="GO" id="GO:0009055">
    <property type="term" value="F:electron transfer activity"/>
    <property type="evidence" value="ECO:0007669"/>
    <property type="project" value="InterPro"/>
</dbReference>
<evidence type="ECO:0000259" key="4">
    <source>
        <dbReference type="Pfam" id="PF13442"/>
    </source>
</evidence>
<dbReference type="Gene3D" id="1.10.760.10">
    <property type="entry name" value="Cytochrome c-like domain"/>
    <property type="match status" value="1"/>
</dbReference>
<feature type="domain" description="Cytochrome c" evidence="4">
    <location>
        <begin position="37"/>
        <end position="107"/>
    </location>
</feature>
<dbReference type="PANTHER" id="PTHR40942">
    <property type="match status" value="1"/>
</dbReference>
<dbReference type="Pfam" id="PF13442">
    <property type="entry name" value="Cytochrome_CBB3"/>
    <property type="match status" value="1"/>
</dbReference>
<protein>
    <submittedName>
        <fullName evidence="5">Cytochrome c5 family protein</fullName>
    </submittedName>
</protein>
<dbReference type="PANTHER" id="PTHR40942:SF4">
    <property type="entry name" value="CYTOCHROME C5"/>
    <property type="match status" value="1"/>
</dbReference>
<dbReference type="GO" id="GO:0020037">
    <property type="term" value="F:heme binding"/>
    <property type="evidence" value="ECO:0007669"/>
    <property type="project" value="InterPro"/>
</dbReference>
<keyword evidence="1" id="KW-0349">Heme</keyword>
<proteinExistence type="predicted"/>
<dbReference type="EMBL" id="CP019239">
    <property type="protein sequence ID" value="APW43141.1"/>
    <property type="molecule type" value="Genomic_DNA"/>
</dbReference>
<dbReference type="AlphaFoldDB" id="A0A1P8KAW6"/>
<dbReference type="RefSeq" id="WP_051392036.1">
    <property type="nucleotide sequence ID" value="NZ_CP019239.1"/>
</dbReference>
<dbReference type="InterPro" id="IPR009056">
    <property type="entry name" value="Cyt_c-like_dom"/>
</dbReference>
<dbReference type="Proteomes" id="UP000186110">
    <property type="component" value="Chromosome"/>
</dbReference>
<dbReference type="eggNOG" id="COG3245">
    <property type="taxonomic scope" value="Bacteria"/>
</dbReference>
<dbReference type="SUPFAM" id="SSF46626">
    <property type="entry name" value="Cytochrome c"/>
    <property type="match status" value="1"/>
</dbReference>
<name>A0A1P8KAW6_9BURK</name>
<evidence type="ECO:0000256" key="1">
    <source>
        <dbReference type="ARBA" id="ARBA00022617"/>
    </source>
</evidence>
<evidence type="ECO:0000313" key="6">
    <source>
        <dbReference type="Proteomes" id="UP000186110"/>
    </source>
</evidence>
<keyword evidence="2" id="KW-0479">Metal-binding</keyword>
<dbReference type="GO" id="GO:0046872">
    <property type="term" value="F:metal ion binding"/>
    <property type="evidence" value="ECO:0007669"/>
    <property type="project" value="UniProtKB-KW"/>
</dbReference>
<sequence>MFAAALVLAACSKGLPEAGPADERRAEAARPTDALLAQKYERACLTCHASIISKAPLTGFAAHWQARLQQGMPTLVAHVRDGFQGMPARGFCNDCNDQDFAALIVFMSQPQNSKE</sequence>
<organism evidence="5 6">
    <name type="scientific">Rhodoferax saidenbachensis</name>
    <dbReference type="NCBI Taxonomy" id="1484693"/>
    <lineage>
        <taxon>Bacteria</taxon>
        <taxon>Pseudomonadati</taxon>
        <taxon>Pseudomonadota</taxon>
        <taxon>Betaproteobacteria</taxon>
        <taxon>Burkholderiales</taxon>
        <taxon>Comamonadaceae</taxon>
        <taxon>Rhodoferax</taxon>
    </lineage>
</organism>
<reference evidence="5 6" key="1">
    <citation type="submission" date="2017-01" db="EMBL/GenBank/DDBJ databases">
        <authorList>
            <person name="Mah S.A."/>
            <person name="Swanson W.J."/>
            <person name="Moy G.W."/>
            <person name="Vacquier V.D."/>
        </authorList>
    </citation>
    <scope>NUCLEOTIDE SEQUENCE [LARGE SCALE GENOMIC DNA]</scope>
    <source>
        <strain evidence="5 6">DSM 22694</strain>
    </source>
</reference>
<evidence type="ECO:0000256" key="3">
    <source>
        <dbReference type="ARBA" id="ARBA00023004"/>
    </source>
</evidence>
<dbReference type="KEGG" id="rsb:RS694_11795"/>
<keyword evidence="6" id="KW-1185">Reference proteome</keyword>
<gene>
    <name evidence="5" type="ORF">RS694_11795</name>
</gene>
<evidence type="ECO:0000313" key="5">
    <source>
        <dbReference type="EMBL" id="APW43141.1"/>
    </source>
</evidence>